<dbReference type="GO" id="GO:0000774">
    <property type="term" value="F:adenyl-nucleotide exchange factor activity"/>
    <property type="evidence" value="ECO:0007669"/>
    <property type="project" value="TreeGrafter"/>
</dbReference>
<dbReference type="FunCoup" id="A0A6J2XWI7">
    <property type="interactions" value="1389"/>
</dbReference>
<dbReference type="Proteomes" id="UP000504635">
    <property type="component" value="Unplaced"/>
</dbReference>
<evidence type="ECO:0000256" key="1">
    <source>
        <dbReference type="ARBA" id="ARBA00022737"/>
    </source>
</evidence>
<dbReference type="PANTHER" id="PTHR19316:SF18">
    <property type="entry name" value="HSP70-BINDING PROTEIN 1"/>
    <property type="match status" value="1"/>
</dbReference>
<dbReference type="GeneID" id="115881681"/>
<keyword evidence="1" id="KW-0677">Repeat</keyword>
<dbReference type="InterPro" id="IPR011989">
    <property type="entry name" value="ARM-like"/>
</dbReference>
<dbReference type="InterPro" id="IPR050693">
    <property type="entry name" value="Hsp70_NEF-Inhibitors"/>
</dbReference>
<dbReference type="InParanoid" id="A0A6J2XWI7"/>
<feature type="region of interest" description="Disordered" evidence="2">
    <location>
        <begin position="10"/>
        <end position="34"/>
    </location>
</feature>
<gene>
    <name evidence="5" type="primary">LOC115881681</name>
</gene>
<dbReference type="KEGG" id="soy:115881681"/>
<evidence type="ECO:0000256" key="2">
    <source>
        <dbReference type="SAM" id="MobiDB-lite"/>
    </source>
</evidence>
<dbReference type="OrthoDB" id="10250458at2759"/>
<dbReference type="SUPFAM" id="SSF48371">
    <property type="entry name" value="ARM repeat"/>
    <property type="match status" value="1"/>
</dbReference>
<name>A0A6J2XWI7_SITOR</name>
<sequence length="339" mass="38436">MPGIEEKKVEIAGAICAPPEPSGESQRVRPQPRHSTNLQGLLRFCVEATQSEDAPAESHVLPLDEERRKWLEEAIKSMSVDIIGLLQKQIKVLQKVDSIKPEDDISEYEQAVDIILEQVDHIDIACDFHKIGGFMVLYPCLKSPHPKIRAAGCELLAELCQNNPYCQEVVLDNEFVPKLLNMIDKDEDTEVAVKALYAVSAIIRHSQEGFNQFIHYNGPVILLKALNRTDDRFIKKTTFLLSTLCDSQPDFKSRLVFLDYIPTLITLISRERQPSHEYVLALLAALVEENATALSECRNPRHNLQEVLQKYVANCGTKEECLEEIQHCKRILYLVFGCN</sequence>
<dbReference type="Pfam" id="PF08609">
    <property type="entry name" value="Fes1"/>
    <property type="match status" value="1"/>
</dbReference>
<dbReference type="InterPro" id="IPR016024">
    <property type="entry name" value="ARM-type_fold"/>
</dbReference>
<dbReference type="RefSeq" id="XP_030755130.1">
    <property type="nucleotide sequence ID" value="XM_030899270.1"/>
</dbReference>
<accession>A0A6J2XWI7</accession>
<proteinExistence type="predicted"/>
<dbReference type="Gene3D" id="1.25.10.10">
    <property type="entry name" value="Leucine-rich Repeat Variant"/>
    <property type="match status" value="1"/>
</dbReference>
<dbReference type="GO" id="GO:0005783">
    <property type="term" value="C:endoplasmic reticulum"/>
    <property type="evidence" value="ECO:0007669"/>
    <property type="project" value="TreeGrafter"/>
</dbReference>
<organism evidence="4 5">
    <name type="scientific">Sitophilus oryzae</name>
    <name type="common">Rice weevil</name>
    <name type="synonym">Curculio oryzae</name>
    <dbReference type="NCBI Taxonomy" id="7048"/>
    <lineage>
        <taxon>Eukaryota</taxon>
        <taxon>Metazoa</taxon>
        <taxon>Ecdysozoa</taxon>
        <taxon>Arthropoda</taxon>
        <taxon>Hexapoda</taxon>
        <taxon>Insecta</taxon>
        <taxon>Pterygota</taxon>
        <taxon>Neoptera</taxon>
        <taxon>Endopterygota</taxon>
        <taxon>Coleoptera</taxon>
        <taxon>Polyphaga</taxon>
        <taxon>Cucujiformia</taxon>
        <taxon>Curculionidae</taxon>
        <taxon>Dryophthorinae</taxon>
        <taxon>Sitophilus</taxon>
    </lineage>
</organism>
<protein>
    <submittedName>
        <fullName evidence="5">Hsp70-binding protein 1-like</fullName>
    </submittedName>
</protein>
<keyword evidence="4" id="KW-1185">Reference proteome</keyword>
<dbReference type="InterPro" id="IPR013918">
    <property type="entry name" value="Nucleotide_exch_fac_Fes1"/>
</dbReference>
<evidence type="ECO:0000259" key="3">
    <source>
        <dbReference type="Pfam" id="PF08609"/>
    </source>
</evidence>
<feature type="domain" description="Nucleotide exchange factor Fes1" evidence="3">
    <location>
        <begin position="38"/>
        <end position="126"/>
    </location>
</feature>
<evidence type="ECO:0000313" key="5">
    <source>
        <dbReference type="RefSeq" id="XP_030755130.1"/>
    </source>
</evidence>
<evidence type="ECO:0000313" key="4">
    <source>
        <dbReference type="Proteomes" id="UP000504635"/>
    </source>
</evidence>
<reference evidence="5" key="1">
    <citation type="submission" date="2025-08" db="UniProtKB">
        <authorList>
            <consortium name="RefSeq"/>
        </authorList>
    </citation>
    <scope>IDENTIFICATION</scope>
    <source>
        <tissue evidence="5">Gonads</tissue>
    </source>
</reference>
<dbReference type="PANTHER" id="PTHR19316">
    <property type="entry name" value="PROTEIN FOLDING REGULATOR"/>
    <property type="match status" value="1"/>
</dbReference>
<dbReference type="AlphaFoldDB" id="A0A6J2XWI7"/>